<dbReference type="Proteomes" id="UP001169006">
    <property type="component" value="Unassembled WGS sequence"/>
</dbReference>
<evidence type="ECO:0000313" key="3">
    <source>
        <dbReference type="Proteomes" id="UP001169006"/>
    </source>
</evidence>
<comment type="caution">
    <text evidence="2">The sequence shown here is derived from an EMBL/GenBank/DDBJ whole genome shotgun (WGS) entry which is preliminary data.</text>
</comment>
<feature type="transmembrane region" description="Helical" evidence="1">
    <location>
        <begin position="150"/>
        <end position="178"/>
    </location>
</feature>
<feature type="transmembrane region" description="Helical" evidence="1">
    <location>
        <begin position="236"/>
        <end position="258"/>
    </location>
</feature>
<organism evidence="2 3">
    <name type="scientific">Rhizobium oryzicola</name>
    <dbReference type="NCBI Taxonomy" id="1232668"/>
    <lineage>
        <taxon>Bacteria</taxon>
        <taxon>Pseudomonadati</taxon>
        <taxon>Pseudomonadota</taxon>
        <taxon>Alphaproteobacteria</taxon>
        <taxon>Hyphomicrobiales</taxon>
        <taxon>Rhizobiaceae</taxon>
        <taxon>Rhizobium/Agrobacterium group</taxon>
        <taxon>Rhizobium</taxon>
    </lineage>
</organism>
<proteinExistence type="predicted"/>
<accession>A0ABT8T4R0</accession>
<feature type="transmembrane region" description="Helical" evidence="1">
    <location>
        <begin position="185"/>
        <end position="204"/>
    </location>
</feature>
<feature type="transmembrane region" description="Helical" evidence="1">
    <location>
        <begin position="71"/>
        <end position="90"/>
    </location>
</feature>
<evidence type="ECO:0000256" key="1">
    <source>
        <dbReference type="SAM" id="Phobius"/>
    </source>
</evidence>
<sequence>MALPVRSELQKIFRQRALFAAGFLAVPAFAVLAKIFTDGILFARVARALPAAGIDPVLSAARSLGVADNSLAQLFFALGVASIFVVDYRFATWRHLIPRRSRLAFWSAKSVAALACLSLSLLLVALGDLGVTLVLAVLRGQQIGDFTWAISVPVFFLALLVAVAELLALTAMTALLTVVFRSSMAAVLSVFLFGLATVLLQVYLGSSSELGWTPSAAASLARSGVFDGGRFQVVPYLSGICILLCWGVVCGVLGFVLFQRQELPSE</sequence>
<dbReference type="EMBL" id="JAUKWQ010000018">
    <property type="protein sequence ID" value="MDO1585613.1"/>
    <property type="molecule type" value="Genomic_DNA"/>
</dbReference>
<name>A0ABT8T4R0_9HYPH</name>
<evidence type="ECO:0000313" key="2">
    <source>
        <dbReference type="EMBL" id="MDO1585613.1"/>
    </source>
</evidence>
<keyword evidence="1" id="KW-1133">Transmembrane helix</keyword>
<feature type="transmembrane region" description="Helical" evidence="1">
    <location>
        <begin position="111"/>
        <end position="138"/>
    </location>
</feature>
<keyword evidence="1" id="KW-0812">Transmembrane</keyword>
<evidence type="ECO:0008006" key="4">
    <source>
        <dbReference type="Google" id="ProtNLM"/>
    </source>
</evidence>
<keyword evidence="3" id="KW-1185">Reference proteome</keyword>
<gene>
    <name evidence="2" type="ORF">Q2T52_26295</name>
</gene>
<dbReference type="RefSeq" id="WP_302079878.1">
    <property type="nucleotide sequence ID" value="NZ_JAUKWQ010000018.1"/>
</dbReference>
<protein>
    <recommendedName>
        <fullName evidence="4">ABC transporter permease</fullName>
    </recommendedName>
</protein>
<keyword evidence="1" id="KW-0472">Membrane</keyword>
<reference evidence="2" key="2">
    <citation type="submission" date="2023-07" db="EMBL/GenBank/DDBJ databases">
        <authorList>
            <person name="Sun H."/>
        </authorList>
    </citation>
    <scope>NUCLEOTIDE SEQUENCE</scope>
    <source>
        <strain evidence="2">05753</strain>
    </source>
</reference>
<reference evidence="2" key="1">
    <citation type="journal article" date="2015" name="Int. J. Syst. Evol. Microbiol.">
        <title>Rhizobium oryzicola sp. nov., potential plant-growth-promoting endophytic bacteria isolated from rice roots.</title>
        <authorList>
            <person name="Zhang X.X."/>
            <person name="Gao J.S."/>
            <person name="Cao Y.H."/>
            <person name="Sheirdil R.A."/>
            <person name="Wang X.C."/>
            <person name="Zhang L."/>
        </authorList>
    </citation>
    <scope>NUCLEOTIDE SEQUENCE</scope>
    <source>
        <strain evidence="2">05753</strain>
    </source>
</reference>